<organism evidence="1 2">
    <name type="scientific">Actinomadura logoneensis</name>
    <dbReference type="NCBI Taxonomy" id="2293572"/>
    <lineage>
        <taxon>Bacteria</taxon>
        <taxon>Bacillati</taxon>
        <taxon>Actinomycetota</taxon>
        <taxon>Actinomycetes</taxon>
        <taxon>Streptosporangiales</taxon>
        <taxon>Thermomonosporaceae</taxon>
        <taxon>Actinomadura</taxon>
    </lineage>
</organism>
<name>A0A372JP71_9ACTN</name>
<comment type="caution">
    <text evidence="1">The sequence shown here is derived from an EMBL/GenBank/DDBJ whole genome shotgun (WGS) entry which is preliminary data.</text>
</comment>
<dbReference type="CDD" id="cd20280">
    <property type="entry name" value="NotI-like"/>
    <property type="match status" value="1"/>
</dbReference>
<evidence type="ECO:0000313" key="1">
    <source>
        <dbReference type="EMBL" id="RFU41817.1"/>
    </source>
</evidence>
<protein>
    <submittedName>
        <fullName evidence="1">Uncharacterized protein</fullName>
    </submittedName>
</protein>
<keyword evidence="2" id="KW-1185">Reference proteome</keyword>
<sequence>MPPSKASRSPRTPKPARNHIAEWFGHRVYPVVAGTSDSLKDQQDERCPFLTRETGRERGCVKKPGSRGVCTISTSGNGDRQDWLVCPFRVLEPSLLEDAVRRLFKHDAASPISLVPALNLNDQETAARFRTDVRDNKPCYAFFQKEFGGEIALAATERSPEFSFDVTIAEIVPTETGAPTLRRYGVLEIQTMDFHGSYASAVRDLSDALRLHRGGFAQAVSEHPEWPGNKIEGPNIANVFKRTFYQMMFKFQIGMHANSAGCVFAVPAAVWDSWQKFLGKPDLSLATDGTFRLSAPGSTSNNKPNSWIYVFEVDPSTTVTPNEIRLSKVIGTDAAALSYYALKVAPDAALAEGSSADRVLSSLRDRLTAYLPDLVMGA</sequence>
<dbReference type="Proteomes" id="UP000261811">
    <property type="component" value="Unassembled WGS sequence"/>
</dbReference>
<dbReference type="EMBL" id="QURH01000184">
    <property type="protein sequence ID" value="RFU41817.1"/>
    <property type="molecule type" value="Genomic_DNA"/>
</dbReference>
<evidence type="ECO:0000313" key="2">
    <source>
        <dbReference type="Proteomes" id="UP000261811"/>
    </source>
</evidence>
<proteinExistence type="predicted"/>
<dbReference type="AlphaFoldDB" id="A0A372JP71"/>
<accession>A0A372JP71</accession>
<gene>
    <name evidence="1" type="ORF">DZF91_09800</name>
</gene>
<dbReference type="OrthoDB" id="2986899at2"/>
<reference evidence="1 2" key="1">
    <citation type="submission" date="2018-08" db="EMBL/GenBank/DDBJ databases">
        <title>Actinomadura jelena sp. nov., a novel Actinomycete isolated from soil in Chad.</title>
        <authorList>
            <person name="Shi L."/>
        </authorList>
    </citation>
    <scope>NUCLEOTIDE SEQUENCE [LARGE SCALE GENOMIC DNA]</scope>
    <source>
        <strain evidence="1 2">NEAU-G17</strain>
    </source>
</reference>
<dbReference type="RefSeq" id="WP_117357159.1">
    <property type="nucleotide sequence ID" value="NZ_QURH01000184.1"/>
</dbReference>